<sequence>MTLQEKSVLDDCTDSHPTVVDSDPVGDSSTSSSTIVDNDGQQPNTEPPIDITKSVPDEEKHLVREAGQGGAALGLLFGGPIGSALLGFGSAYAVRKDDRLGDTARGLAELTISVKEKASTVEEKHQFYKRSKTAIDNVCDDKNEKSIAFKTRAFVVSSWLAASTFAKEKQLVEKGVEGTGRGIEYIGGAISSLRSSKSATTNNKNDTTTFASDDDAQETTAVVELQLNSKESNDEYAKLVDATTN</sequence>
<evidence type="ECO:0000313" key="3">
    <source>
        <dbReference type="Proteomes" id="UP000095751"/>
    </source>
</evidence>
<protein>
    <submittedName>
        <fullName evidence="2">Uncharacterized protein</fullName>
    </submittedName>
</protein>
<keyword evidence="3" id="KW-1185">Reference proteome</keyword>
<name>A0A1E7FX71_9STRA</name>
<dbReference type="EMBL" id="KV784353">
    <property type="protein sequence ID" value="OEU22762.1"/>
    <property type="molecule type" value="Genomic_DNA"/>
</dbReference>
<dbReference type="InParanoid" id="A0A1E7FX71"/>
<accession>A0A1E7FX71</accession>
<evidence type="ECO:0000256" key="1">
    <source>
        <dbReference type="SAM" id="MobiDB-lite"/>
    </source>
</evidence>
<dbReference type="AlphaFoldDB" id="A0A1E7FX71"/>
<dbReference type="OrthoDB" id="204795at2759"/>
<evidence type="ECO:0000313" key="2">
    <source>
        <dbReference type="EMBL" id="OEU22762.1"/>
    </source>
</evidence>
<reference evidence="2 3" key="1">
    <citation type="submission" date="2016-09" db="EMBL/GenBank/DDBJ databases">
        <title>Extensive genetic diversity and differential bi-allelic expression allows diatom success in the polar Southern Ocean.</title>
        <authorList>
            <consortium name="DOE Joint Genome Institute"/>
            <person name="Mock T."/>
            <person name="Otillar R.P."/>
            <person name="Strauss J."/>
            <person name="Dupont C."/>
            <person name="Frickenhaus S."/>
            <person name="Maumus F."/>
            <person name="Mcmullan M."/>
            <person name="Sanges R."/>
            <person name="Schmutz J."/>
            <person name="Toseland A."/>
            <person name="Valas R."/>
            <person name="Veluchamy A."/>
            <person name="Ward B.J."/>
            <person name="Allen A."/>
            <person name="Barry K."/>
            <person name="Falciatore A."/>
            <person name="Ferrante M."/>
            <person name="Fortunato A.E."/>
            <person name="Gloeckner G."/>
            <person name="Gruber A."/>
            <person name="Hipkin R."/>
            <person name="Janech M."/>
            <person name="Kroth P."/>
            <person name="Leese F."/>
            <person name="Lindquist E."/>
            <person name="Lyon B.R."/>
            <person name="Martin J."/>
            <person name="Mayer C."/>
            <person name="Parker M."/>
            <person name="Quesneville H."/>
            <person name="Raymond J."/>
            <person name="Uhlig C."/>
            <person name="Valentin K.U."/>
            <person name="Worden A.Z."/>
            <person name="Armbrust E.V."/>
            <person name="Bowler C."/>
            <person name="Green B."/>
            <person name="Moulton V."/>
            <person name="Van Oosterhout C."/>
            <person name="Grigoriev I."/>
        </authorList>
    </citation>
    <scope>NUCLEOTIDE SEQUENCE [LARGE SCALE GENOMIC DNA]</scope>
    <source>
        <strain evidence="2 3">CCMP1102</strain>
    </source>
</reference>
<organism evidence="2 3">
    <name type="scientific">Fragilariopsis cylindrus CCMP1102</name>
    <dbReference type="NCBI Taxonomy" id="635003"/>
    <lineage>
        <taxon>Eukaryota</taxon>
        <taxon>Sar</taxon>
        <taxon>Stramenopiles</taxon>
        <taxon>Ochrophyta</taxon>
        <taxon>Bacillariophyta</taxon>
        <taxon>Bacillariophyceae</taxon>
        <taxon>Bacillariophycidae</taxon>
        <taxon>Bacillariales</taxon>
        <taxon>Bacillariaceae</taxon>
        <taxon>Fragilariopsis</taxon>
    </lineage>
</organism>
<gene>
    <name evidence="2" type="ORF">FRACYDRAFT_267380</name>
</gene>
<dbReference type="Proteomes" id="UP000095751">
    <property type="component" value="Unassembled WGS sequence"/>
</dbReference>
<proteinExistence type="predicted"/>
<dbReference type="KEGG" id="fcy:FRACYDRAFT_267380"/>
<feature type="compositionally biased region" description="Low complexity" evidence="1">
    <location>
        <begin position="18"/>
        <end position="37"/>
    </location>
</feature>
<feature type="compositionally biased region" description="Polar residues" evidence="1">
    <location>
        <begin position="196"/>
        <end position="211"/>
    </location>
</feature>
<feature type="region of interest" description="Disordered" evidence="1">
    <location>
        <begin position="1"/>
        <end position="54"/>
    </location>
</feature>
<feature type="region of interest" description="Disordered" evidence="1">
    <location>
        <begin position="196"/>
        <end position="215"/>
    </location>
</feature>